<name>A0A494VL46_9SPHI</name>
<dbReference type="AlphaFoldDB" id="A0A494VL46"/>
<keyword evidence="1" id="KW-0472">Membrane</keyword>
<feature type="transmembrane region" description="Helical" evidence="1">
    <location>
        <begin position="12"/>
        <end position="30"/>
    </location>
</feature>
<accession>A0A494VL46</accession>
<keyword evidence="1" id="KW-1133">Transmembrane helix</keyword>
<organism evidence="2 3">
    <name type="scientific">Mucilaginibacter celer</name>
    <dbReference type="NCBI Taxonomy" id="2305508"/>
    <lineage>
        <taxon>Bacteria</taxon>
        <taxon>Pseudomonadati</taxon>
        <taxon>Bacteroidota</taxon>
        <taxon>Sphingobacteriia</taxon>
        <taxon>Sphingobacteriales</taxon>
        <taxon>Sphingobacteriaceae</taxon>
        <taxon>Mucilaginibacter</taxon>
    </lineage>
</organism>
<keyword evidence="1" id="KW-0812">Transmembrane</keyword>
<dbReference type="Proteomes" id="UP000270046">
    <property type="component" value="Chromosome"/>
</dbReference>
<feature type="transmembrane region" description="Helical" evidence="1">
    <location>
        <begin position="219"/>
        <end position="238"/>
    </location>
</feature>
<reference evidence="2 3" key="1">
    <citation type="submission" date="2018-10" db="EMBL/GenBank/DDBJ databases">
        <title>Genome sequencing of Mucilaginibacter sp. HYN0043.</title>
        <authorList>
            <person name="Kim M."/>
            <person name="Yi H."/>
        </authorList>
    </citation>
    <scope>NUCLEOTIDE SEQUENCE [LARGE SCALE GENOMIC DNA]</scope>
    <source>
        <strain evidence="2 3">HYN0043</strain>
    </source>
</reference>
<evidence type="ECO:0000313" key="3">
    <source>
        <dbReference type="Proteomes" id="UP000270046"/>
    </source>
</evidence>
<proteinExistence type="predicted"/>
<dbReference type="OrthoDB" id="937665at2"/>
<sequence>METTNRSKKLALCYLYLVPPVVAAIGFGIRPVSCTVYLPLWLLNSGLMLRAAFLLVRRRPNGYIASALLLLVPWLLFAIFAGMGPPPVNIAGWLTTAATQQTRYTILIVGGICAYLGFGLLKEKFENPGERMYAVLGFALLTIALPLFLLNMAFWGYYLPTTFKGFRLSPTEPRPGWYVAFKELFYIIAVTEVALIYLATSFFAVAMKKAKLLSSVSCNWYRGFGIAGIILTIIPPSWPEPLSMAGYLATIPAIPFTMPYLLGVRLLKGYHN</sequence>
<dbReference type="EMBL" id="CP032869">
    <property type="protein sequence ID" value="AYL95224.1"/>
    <property type="molecule type" value="Genomic_DNA"/>
</dbReference>
<feature type="transmembrane region" description="Helical" evidence="1">
    <location>
        <begin position="63"/>
        <end position="84"/>
    </location>
</feature>
<protein>
    <submittedName>
        <fullName evidence="2">Uncharacterized protein</fullName>
    </submittedName>
</protein>
<feature type="transmembrane region" description="Helical" evidence="1">
    <location>
        <begin position="36"/>
        <end position="56"/>
    </location>
</feature>
<feature type="transmembrane region" description="Helical" evidence="1">
    <location>
        <begin position="244"/>
        <end position="267"/>
    </location>
</feature>
<evidence type="ECO:0000313" key="2">
    <source>
        <dbReference type="EMBL" id="AYL95224.1"/>
    </source>
</evidence>
<feature type="transmembrane region" description="Helical" evidence="1">
    <location>
        <begin position="184"/>
        <end position="207"/>
    </location>
</feature>
<dbReference type="RefSeq" id="WP_119408927.1">
    <property type="nucleotide sequence ID" value="NZ_CP032869.1"/>
</dbReference>
<gene>
    <name evidence="2" type="ORF">HYN43_007915</name>
</gene>
<keyword evidence="3" id="KW-1185">Reference proteome</keyword>
<evidence type="ECO:0000256" key="1">
    <source>
        <dbReference type="SAM" id="Phobius"/>
    </source>
</evidence>
<feature type="transmembrane region" description="Helical" evidence="1">
    <location>
        <begin position="104"/>
        <end position="121"/>
    </location>
</feature>
<dbReference type="KEGG" id="muh:HYN43_007915"/>
<feature type="transmembrane region" description="Helical" evidence="1">
    <location>
        <begin position="133"/>
        <end position="158"/>
    </location>
</feature>